<dbReference type="InterPro" id="IPR037523">
    <property type="entry name" value="VOC_core"/>
</dbReference>
<dbReference type="InterPro" id="IPR029068">
    <property type="entry name" value="Glyas_Bleomycin-R_OHBP_Dase"/>
</dbReference>
<proteinExistence type="predicted"/>
<keyword evidence="4" id="KW-1185">Reference proteome</keyword>
<sequence>MIFESIHHIAIICHNREEALDFYVKKLGFAIISDYKRVEKNDEKIDLEKQNLRLELFIKPNAPERLSYPIGEGTGLRHLAFKVSNIEEIVEELKAKEIMVEKIRRDDFTGEKMTFFFDPDGLPLELHE</sequence>
<keyword evidence="1" id="KW-0479">Metal-binding</keyword>
<name>A0A0R1MCJ3_9LACO</name>
<evidence type="ECO:0000256" key="1">
    <source>
        <dbReference type="ARBA" id="ARBA00022723"/>
    </source>
</evidence>
<protein>
    <recommendedName>
        <fullName evidence="2">VOC domain-containing protein</fullName>
    </recommendedName>
</protein>
<accession>A0A0R1MCJ3</accession>
<dbReference type="PATRIC" id="fig|1423759.3.peg.1390"/>
<dbReference type="InterPro" id="IPR037478">
    <property type="entry name" value="YwkD-like_dom"/>
</dbReference>
<comment type="caution">
    <text evidence="3">The sequence shown here is derived from an EMBL/GenBank/DDBJ whole genome shotgun (WGS) entry which is preliminary data.</text>
</comment>
<dbReference type="SUPFAM" id="SSF54593">
    <property type="entry name" value="Glyoxalase/Bleomycin resistance protein/Dihydroxybiphenyl dioxygenase"/>
    <property type="match status" value="1"/>
</dbReference>
<dbReference type="CDD" id="cd08352">
    <property type="entry name" value="VOC_Bs_YwkD_like"/>
    <property type="match status" value="1"/>
</dbReference>
<dbReference type="STRING" id="1423759.FC92_GL001321"/>
<evidence type="ECO:0000259" key="2">
    <source>
        <dbReference type="PROSITE" id="PS51819"/>
    </source>
</evidence>
<dbReference type="PROSITE" id="PS51819">
    <property type="entry name" value="VOC"/>
    <property type="match status" value="1"/>
</dbReference>
<dbReference type="GO" id="GO:0046872">
    <property type="term" value="F:metal ion binding"/>
    <property type="evidence" value="ECO:0007669"/>
    <property type="project" value="UniProtKB-KW"/>
</dbReference>
<dbReference type="Gene3D" id="3.10.180.10">
    <property type="entry name" value="2,3-Dihydroxybiphenyl 1,2-Dioxygenase, domain 1"/>
    <property type="match status" value="1"/>
</dbReference>
<dbReference type="InterPro" id="IPR004360">
    <property type="entry name" value="Glyas_Fos-R_dOase_dom"/>
</dbReference>
<reference evidence="3 4" key="1">
    <citation type="journal article" date="2015" name="Genome Announc.">
        <title>Expanding the biotechnology potential of lactobacilli through comparative genomics of 213 strains and associated genera.</title>
        <authorList>
            <person name="Sun Z."/>
            <person name="Harris H.M."/>
            <person name="McCann A."/>
            <person name="Guo C."/>
            <person name="Argimon S."/>
            <person name="Zhang W."/>
            <person name="Yang X."/>
            <person name="Jeffery I.B."/>
            <person name="Cooney J.C."/>
            <person name="Kagawa T.F."/>
            <person name="Liu W."/>
            <person name="Song Y."/>
            <person name="Salvetti E."/>
            <person name="Wrobel A."/>
            <person name="Rasinkangas P."/>
            <person name="Parkhill J."/>
            <person name="Rea M.C."/>
            <person name="O'Sullivan O."/>
            <person name="Ritari J."/>
            <person name="Douillard F.P."/>
            <person name="Paul Ross R."/>
            <person name="Yang R."/>
            <person name="Briner A.E."/>
            <person name="Felis G.E."/>
            <person name="de Vos W.M."/>
            <person name="Barrangou R."/>
            <person name="Klaenhammer T.R."/>
            <person name="Caufield P.W."/>
            <person name="Cui Y."/>
            <person name="Zhang H."/>
            <person name="O'Toole P.W."/>
        </authorList>
    </citation>
    <scope>NUCLEOTIDE SEQUENCE [LARGE SCALE GENOMIC DNA]</scope>
    <source>
        <strain evidence="3 4">DSM 19519</strain>
    </source>
</reference>
<dbReference type="InterPro" id="IPR051332">
    <property type="entry name" value="Fosfomycin_Res_Enzymes"/>
</dbReference>
<dbReference type="PANTHER" id="PTHR36113">
    <property type="entry name" value="LYASE, PUTATIVE-RELATED-RELATED"/>
    <property type="match status" value="1"/>
</dbReference>
<dbReference type="AlphaFoldDB" id="A0A0R1MCJ3"/>
<feature type="domain" description="VOC" evidence="2">
    <location>
        <begin position="5"/>
        <end position="128"/>
    </location>
</feature>
<evidence type="ECO:0000313" key="4">
    <source>
        <dbReference type="Proteomes" id="UP000051448"/>
    </source>
</evidence>
<gene>
    <name evidence="3" type="ORF">FC92_GL001321</name>
</gene>
<dbReference type="Pfam" id="PF00903">
    <property type="entry name" value="Glyoxalase"/>
    <property type="match status" value="1"/>
</dbReference>
<dbReference type="RefSeq" id="WP_057870129.1">
    <property type="nucleotide sequence ID" value="NZ_AZDX01000039.1"/>
</dbReference>
<dbReference type="OrthoDB" id="9795618at2"/>
<organism evidence="3 4">
    <name type="scientific">Liquorilactobacillus hordei DSM 19519</name>
    <dbReference type="NCBI Taxonomy" id="1423759"/>
    <lineage>
        <taxon>Bacteria</taxon>
        <taxon>Bacillati</taxon>
        <taxon>Bacillota</taxon>
        <taxon>Bacilli</taxon>
        <taxon>Lactobacillales</taxon>
        <taxon>Lactobacillaceae</taxon>
        <taxon>Liquorilactobacillus</taxon>
    </lineage>
</organism>
<evidence type="ECO:0000313" key="3">
    <source>
        <dbReference type="EMBL" id="KRL05545.1"/>
    </source>
</evidence>
<dbReference type="EMBL" id="AZDX01000039">
    <property type="protein sequence ID" value="KRL05545.1"/>
    <property type="molecule type" value="Genomic_DNA"/>
</dbReference>
<dbReference type="GeneID" id="98309949"/>
<dbReference type="Proteomes" id="UP000051448">
    <property type="component" value="Unassembled WGS sequence"/>
</dbReference>
<dbReference type="PANTHER" id="PTHR36113:SF6">
    <property type="entry name" value="FOSFOMYCIN RESISTANCE PROTEIN FOSX"/>
    <property type="match status" value="1"/>
</dbReference>